<dbReference type="EMBL" id="JAJFAZ020000003">
    <property type="protein sequence ID" value="KAI5338509.1"/>
    <property type="molecule type" value="Genomic_DNA"/>
</dbReference>
<gene>
    <name evidence="1" type="ORF">L3X38_017780</name>
</gene>
<organism evidence="1 2">
    <name type="scientific">Prunus dulcis</name>
    <name type="common">Almond</name>
    <name type="synonym">Amygdalus dulcis</name>
    <dbReference type="NCBI Taxonomy" id="3755"/>
    <lineage>
        <taxon>Eukaryota</taxon>
        <taxon>Viridiplantae</taxon>
        <taxon>Streptophyta</taxon>
        <taxon>Embryophyta</taxon>
        <taxon>Tracheophyta</taxon>
        <taxon>Spermatophyta</taxon>
        <taxon>Magnoliopsida</taxon>
        <taxon>eudicotyledons</taxon>
        <taxon>Gunneridae</taxon>
        <taxon>Pentapetalae</taxon>
        <taxon>rosids</taxon>
        <taxon>fabids</taxon>
        <taxon>Rosales</taxon>
        <taxon>Rosaceae</taxon>
        <taxon>Amygdaloideae</taxon>
        <taxon>Amygdaleae</taxon>
        <taxon>Prunus</taxon>
    </lineage>
</organism>
<evidence type="ECO:0000313" key="2">
    <source>
        <dbReference type="Proteomes" id="UP001054821"/>
    </source>
</evidence>
<dbReference type="Proteomes" id="UP001054821">
    <property type="component" value="Chromosome 3"/>
</dbReference>
<comment type="caution">
    <text evidence="1">The sequence shown here is derived from an EMBL/GenBank/DDBJ whole genome shotgun (WGS) entry which is preliminary data.</text>
</comment>
<dbReference type="AlphaFoldDB" id="A0AAD4W9J7"/>
<sequence length="406" mass="45139">MWDFVQVAVVVTLVLEIRFGGRELRQSGASAGVCRFGKVSSFGRGKVWQLDQLTSKGDISELRPPIEGRPVPLEPPHFAIPFPAHISLDAFVVAGNRYETGRFRKFLIEFRGALSDTFGHHFFRIWIGVWAGGLEYFWLPKIDQATHTLPARVAERGLHSEVTLSPRMILMLSRACRNSRISIWATFEPRLDLAYCAISGFITFEPLDRSYSCIYQSRQFLDCVGFNGSGIEVPDTPKRPILGLGLRCQARVLAIEKFCVPLWVFGMVLAVPQGGPLRWCRSARLVKEKTFEVLATFSKVPIEARGGLEQSGRTIGVCEGGHGFCFGGVGRTGFGLSSLGEVVHGDNCVLYLAFAFRHRSDEVQSPLGKWLRTDLGSQWFIQELWDVGKPLAFIALLGKCLGISVK</sequence>
<accession>A0AAD4W9J7</accession>
<protein>
    <submittedName>
        <fullName evidence="1">Uncharacterized protein</fullName>
    </submittedName>
</protein>
<reference evidence="1 2" key="1">
    <citation type="journal article" date="2022" name="G3 (Bethesda)">
        <title>Whole-genome sequence and methylome profiling of the almond [Prunus dulcis (Mill.) D.A. Webb] cultivar 'Nonpareil'.</title>
        <authorList>
            <person name="D'Amico-Willman K.M."/>
            <person name="Ouma W.Z."/>
            <person name="Meulia T."/>
            <person name="Sideli G.M."/>
            <person name="Gradziel T.M."/>
            <person name="Fresnedo-Ramirez J."/>
        </authorList>
    </citation>
    <scope>NUCLEOTIDE SEQUENCE [LARGE SCALE GENOMIC DNA]</scope>
    <source>
        <strain evidence="1">Clone GOH B32 T37-40</strain>
    </source>
</reference>
<proteinExistence type="predicted"/>
<keyword evidence="2" id="KW-1185">Reference proteome</keyword>
<name>A0AAD4W9J7_PRUDU</name>
<evidence type="ECO:0000313" key="1">
    <source>
        <dbReference type="EMBL" id="KAI5338509.1"/>
    </source>
</evidence>